<keyword evidence="2" id="KW-1185">Reference proteome</keyword>
<dbReference type="Proteomes" id="UP000193307">
    <property type="component" value="Unassembled WGS sequence"/>
</dbReference>
<gene>
    <name evidence="1" type="ORF">PAM7971_02086</name>
</gene>
<sequence>MFDIAFRALNFPPFTYPQIATQHAVRLAKCPKEFSHALH</sequence>
<dbReference type="AlphaFoldDB" id="A0A1Y5SLW2"/>
<proteinExistence type="predicted"/>
<evidence type="ECO:0000313" key="1">
    <source>
        <dbReference type="EMBL" id="SLN43737.1"/>
    </source>
</evidence>
<organism evidence="1 2">
    <name type="scientific">Pacificibacter marinus</name>
    <dbReference type="NCBI Taxonomy" id="658057"/>
    <lineage>
        <taxon>Bacteria</taxon>
        <taxon>Pseudomonadati</taxon>
        <taxon>Pseudomonadota</taxon>
        <taxon>Alphaproteobacteria</taxon>
        <taxon>Rhodobacterales</taxon>
        <taxon>Roseobacteraceae</taxon>
        <taxon>Pacificibacter</taxon>
    </lineage>
</organism>
<reference evidence="1 2" key="1">
    <citation type="submission" date="2017-03" db="EMBL/GenBank/DDBJ databases">
        <authorList>
            <person name="Afonso C.L."/>
            <person name="Miller P.J."/>
            <person name="Scott M.A."/>
            <person name="Spackman E."/>
            <person name="Goraichik I."/>
            <person name="Dimitrov K.M."/>
            <person name="Suarez D.L."/>
            <person name="Swayne D.E."/>
        </authorList>
    </citation>
    <scope>NUCLEOTIDE SEQUENCE [LARGE SCALE GENOMIC DNA]</scope>
    <source>
        <strain evidence="1 2">CECT 7971</strain>
    </source>
</reference>
<protein>
    <submittedName>
        <fullName evidence="1">Uncharacterized protein</fullName>
    </submittedName>
</protein>
<accession>A0A1Y5SLW2</accession>
<evidence type="ECO:0000313" key="2">
    <source>
        <dbReference type="Proteomes" id="UP000193307"/>
    </source>
</evidence>
<name>A0A1Y5SLW2_9RHOB</name>
<dbReference type="EMBL" id="FWFW01000006">
    <property type="protein sequence ID" value="SLN43737.1"/>
    <property type="molecule type" value="Genomic_DNA"/>
</dbReference>